<dbReference type="PROSITE" id="PS51257">
    <property type="entry name" value="PROKAR_LIPOPROTEIN"/>
    <property type="match status" value="1"/>
</dbReference>
<keyword evidence="4" id="KW-1185">Reference proteome</keyword>
<feature type="signal peptide" evidence="1">
    <location>
        <begin position="1"/>
        <end position="22"/>
    </location>
</feature>
<dbReference type="InterPro" id="IPR052179">
    <property type="entry name" value="DD-CPase-like"/>
</dbReference>
<evidence type="ECO:0000259" key="2">
    <source>
        <dbReference type="Pfam" id="PF02557"/>
    </source>
</evidence>
<dbReference type="CDD" id="cd14852">
    <property type="entry name" value="LD-carboxypeptidase"/>
    <property type="match status" value="1"/>
</dbReference>
<reference evidence="3" key="1">
    <citation type="submission" date="2022-09" db="EMBL/GenBank/DDBJ databases">
        <title>Complete Genomes of Fervidibacillus albus and Fervidibacillus halotolerans isolated from tidal flat sediments.</title>
        <authorList>
            <person name="Kwon K.K."/>
            <person name="Yang S.-H."/>
            <person name="Park M.J."/>
            <person name="Oh H.-M."/>
        </authorList>
    </citation>
    <scope>NUCLEOTIDE SEQUENCE</scope>
    <source>
        <strain evidence="3">MEBiC13594</strain>
    </source>
</reference>
<feature type="domain" description="D-alanyl-D-alanine carboxypeptidase-like core" evidence="2">
    <location>
        <begin position="121"/>
        <end position="249"/>
    </location>
</feature>
<sequence length="271" mass="31199">MKKIVLLLSVIFFVSGCSSNHAVEKNRNIVEEGKNKQETTITETDQSNSESNVAQEMEEENSVPVVFNETEVIGDQMVITNTDNVMILVNKKFALPSDYTPKDLVRPNVDFSFGDQDIEKSYMRKEAARALEALFQEAKQEGLSLFAVSGYRSYIRQEQIFQYEVDEKGEERAIEAVAYPGHSEHQTGLAMDLTSPAVDYLLTEQFEQTNEGKWLKENAYRFGFILRYPKGKEDITGYEYEPWHFRYVGEQVAEVIYQKGWTLEEFFLNAK</sequence>
<evidence type="ECO:0000313" key="3">
    <source>
        <dbReference type="EMBL" id="WAA13289.1"/>
    </source>
</evidence>
<name>A0A9E8RZM3_9BACI</name>
<accession>A0A9E8RZM3</accession>
<dbReference type="Proteomes" id="UP001164726">
    <property type="component" value="Chromosome"/>
</dbReference>
<dbReference type="GO" id="GO:0008233">
    <property type="term" value="F:peptidase activity"/>
    <property type="evidence" value="ECO:0007669"/>
    <property type="project" value="InterPro"/>
</dbReference>
<protein>
    <submittedName>
        <fullName evidence="3">M15 family metallopeptidase</fullName>
    </submittedName>
</protein>
<evidence type="ECO:0000256" key="1">
    <source>
        <dbReference type="SAM" id="SignalP"/>
    </source>
</evidence>
<keyword evidence="1" id="KW-0732">Signal</keyword>
<feature type="chain" id="PRO_5038673325" evidence="1">
    <location>
        <begin position="23"/>
        <end position="271"/>
    </location>
</feature>
<dbReference type="AlphaFoldDB" id="A0A9E8RZM3"/>
<gene>
    <name evidence="3" type="ORF">OE105_03975</name>
</gene>
<organism evidence="3 4">
    <name type="scientific">Fervidibacillus halotolerans</name>
    <dbReference type="NCBI Taxonomy" id="2980027"/>
    <lineage>
        <taxon>Bacteria</taxon>
        <taxon>Bacillati</taxon>
        <taxon>Bacillota</taxon>
        <taxon>Bacilli</taxon>
        <taxon>Bacillales</taxon>
        <taxon>Bacillaceae</taxon>
        <taxon>Fervidibacillus</taxon>
    </lineage>
</organism>
<dbReference type="InterPro" id="IPR003709">
    <property type="entry name" value="VanY-like_core_dom"/>
</dbReference>
<evidence type="ECO:0000313" key="4">
    <source>
        <dbReference type="Proteomes" id="UP001164726"/>
    </source>
</evidence>
<dbReference type="Gene3D" id="3.30.1380.10">
    <property type="match status" value="1"/>
</dbReference>
<dbReference type="RefSeq" id="WP_275421445.1">
    <property type="nucleotide sequence ID" value="NZ_CP106877.1"/>
</dbReference>
<dbReference type="SUPFAM" id="SSF55166">
    <property type="entry name" value="Hedgehog/DD-peptidase"/>
    <property type="match status" value="1"/>
</dbReference>
<dbReference type="PANTHER" id="PTHR34385:SF1">
    <property type="entry name" value="PEPTIDOGLYCAN L-ALANYL-D-GLUTAMATE ENDOPEPTIDASE CWLK"/>
    <property type="match status" value="1"/>
</dbReference>
<proteinExistence type="predicted"/>
<dbReference type="GO" id="GO:0006508">
    <property type="term" value="P:proteolysis"/>
    <property type="evidence" value="ECO:0007669"/>
    <property type="project" value="InterPro"/>
</dbReference>
<dbReference type="KEGG" id="fhl:OE105_03975"/>
<dbReference type="EMBL" id="CP106877">
    <property type="protein sequence ID" value="WAA13289.1"/>
    <property type="molecule type" value="Genomic_DNA"/>
</dbReference>
<dbReference type="InterPro" id="IPR058193">
    <property type="entry name" value="VanY/YodJ_core_dom"/>
</dbReference>
<dbReference type="Pfam" id="PF02557">
    <property type="entry name" value="VanY"/>
    <property type="match status" value="1"/>
</dbReference>
<dbReference type="PANTHER" id="PTHR34385">
    <property type="entry name" value="D-ALANYL-D-ALANINE CARBOXYPEPTIDASE"/>
    <property type="match status" value="1"/>
</dbReference>
<dbReference type="InterPro" id="IPR009045">
    <property type="entry name" value="Zn_M74/Hedgehog-like"/>
</dbReference>